<dbReference type="AlphaFoldDB" id="A0A8B6DCA2"/>
<gene>
    <name evidence="2" type="ORF">MGAL_10B047031</name>
</gene>
<dbReference type="Proteomes" id="UP000596742">
    <property type="component" value="Unassembled WGS sequence"/>
</dbReference>
<sequence length="769" mass="88990">MDNNHTCMTDYVIPVYNYLDRCIDELYQNSSNSQPVLKFRRKFKTTHIKSSNCSNSVKGQNTNKVSEVNGKKYFSTENRNLEDSENGSLLSHNVLMEKKHFSNENLKYEKYSESGKLLPQAVMTNSKKFDQRKDFHKQNIQKNVDNSYLQQFAVKREGRIGTVNTQKLKGDPSYLEISSTKSRIEPKKLFSRYEQESFCAAATENIIHVDSKNQQKSQAMDSENQLKSYFEPHNLNQVVNMQQKDLPRLKENDLINLSFDMLLENARKPTKLPDFKFRLKSKSRSLPICKVDQDFINTTEQTWLESRSLTISKVEEDFKNTIGKTHLDTRSLPICKVDPAFKNATEPRRLESHSLPSLSAADAEEHTTDLTPLKSKCLPLWKVGHAVESTAEPTLFKSRSLPTCKLDQTSTVESNTQQKSKNNYEIVHVPGSCEKADSDTGSDKSGITSARQRKKDDNSPHIPRRKLEDRINSKPKNHKDMHRKCKASRKEEDALNRRPRVSDGSKQHAMKTNHLHGHSSRHKRRHDKEYREKLSYKIKKHQEKSKHRKHDGKTSEKSLTSDITIRIDKDFKACDSVRKTSQKVVSLENKIDGNKIDKSFITRPYSKSSKEDKASHKGSRNGNTKYSYDEKSKKRGSFEKSYLRTDHKEAKSYNKNSRTDKHRRTRGAVKNIQEQQKRTKELTTVYQNMQDKILQKHLEDVRTTNNVYDCLHVMDEKVDLISSEDDVLPKSQATEWSNGEKQYSLSNNNQSKHGFHYGGIWKSITREKV</sequence>
<comment type="caution">
    <text evidence="2">The sequence shown here is derived from an EMBL/GenBank/DDBJ whole genome shotgun (WGS) entry which is preliminary data.</text>
</comment>
<protein>
    <submittedName>
        <fullName evidence="2">Uncharacterized protein</fullName>
    </submittedName>
</protein>
<feature type="compositionally biased region" description="Basic residues" evidence="1">
    <location>
        <begin position="473"/>
        <end position="487"/>
    </location>
</feature>
<feature type="region of interest" description="Disordered" evidence="1">
    <location>
        <begin position="431"/>
        <end position="558"/>
    </location>
</feature>
<name>A0A8B6DCA2_MYTGA</name>
<keyword evidence="3" id="KW-1185">Reference proteome</keyword>
<proteinExistence type="predicted"/>
<feature type="compositionally biased region" description="Basic residues" evidence="1">
    <location>
        <begin position="508"/>
        <end position="526"/>
    </location>
</feature>
<feature type="region of interest" description="Disordered" evidence="1">
    <location>
        <begin position="345"/>
        <end position="367"/>
    </location>
</feature>
<feature type="compositionally biased region" description="Basic and acidic residues" evidence="1">
    <location>
        <begin position="627"/>
        <end position="652"/>
    </location>
</feature>
<organism evidence="2 3">
    <name type="scientific">Mytilus galloprovincialis</name>
    <name type="common">Mediterranean mussel</name>
    <dbReference type="NCBI Taxonomy" id="29158"/>
    <lineage>
        <taxon>Eukaryota</taxon>
        <taxon>Metazoa</taxon>
        <taxon>Spiralia</taxon>
        <taxon>Lophotrochozoa</taxon>
        <taxon>Mollusca</taxon>
        <taxon>Bivalvia</taxon>
        <taxon>Autobranchia</taxon>
        <taxon>Pteriomorphia</taxon>
        <taxon>Mytilida</taxon>
        <taxon>Mytiloidea</taxon>
        <taxon>Mytilidae</taxon>
        <taxon>Mytilinae</taxon>
        <taxon>Mytilus</taxon>
    </lineage>
</organism>
<dbReference type="EMBL" id="UYJE01003120">
    <property type="protein sequence ID" value="VDI16716.1"/>
    <property type="molecule type" value="Genomic_DNA"/>
</dbReference>
<evidence type="ECO:0000313" key="3">
    <source>
        <dbReference type="Proteomes" id="UP000596742"/>
    </source>
</evidence>
<feature type="region of interest" description="Disordered" evidence="1">
    <location>
        <begin position="602"/>
        <end position="676"/>
    </location>
</feature>
<evidence type="ECO:0000256" key="1">
    <source>
        <dbReference type="SAM" id="MobiDB-lite"/>
    </source>
</evidence>
<dbReference type="OrthoDB" id="6095203at2759"/>
<feature type="compositionally biased region" description="Basic and acidic residues" evidence="1">
    <location>
        <begin position="454"/>
        <end position="472"/>
    </location>
</feature>
<feature type="compositionally biased region" description="Basic residues" evidence="1">
    <location>
        <begin position="536"/>
        <end position="551"/>
    </location>
</feature>
<accession>A0A8B6DCA2</accession>
<evidence type="ECO:0000313" key="2">
    <source>
        <dbReference type="EMBL" id="VDI16716.1"/>
    </source>
</evidence>
<reference evidence="2" key="1">
    <citation type="submission" date="2018-11" db="EMBL/GenBank/DDBJ databases">
        <authorList>
            <person name="Alioto T."/>
            <person name="Alioto T."/>
        </authorList>
    </citation>
    <scope>NUCLEOTIDE SEQUENCE</scope>
</reference>
<feature type="compositionally biased region" description="Basic and acidic residues" evidence="1">
    <location>
        <begin position="488"/>
        <end position="506"/>
    </location>
</feature>